<dbReference type="Proteomes" id="UP000198683">
    <property type="component" value="Unassembled WGS sequence"/>
</dbReference>
<evidence type="ECO:0000313" key="1">
    <source>
        <dbReference type="EMBL" id="SDL12752.1"/>
    </source>
</evidence>
<gene>
    <name evidence="1" type="ORF">SAMN05421874_11661</name>
</gene>
<dbReference type="AlphaFoldDB" id="A0A1G9HIL6"/>
<sequence length="186" mass="20301">MRRCADCGHYEPAGAPGCARCASLVDEIVEQDWRTFLKREFATIRPGDEQLVAAMVVDEPDKHPWRVVDAAYDRLTCQECGGRLSRGPAGCGPCDLADGFRYSAIETDRPGVPPGNEHALRVNVAVTRRTSGVSPSEALLRRLSLPLLLDGHLPTRAQAQATKALARKGATDKELSAFIHNEWGRP</sequence>
<keyword evidence="2" id="KW-1185">Reference proteome</keyword>
<accession>A0A1G9HIL6</accession>
<dbReference type="EMBL" id="FNFB01000016">
    <property type="protein sequence ID" value="SDL12752.1"/>
    <property type="molecule type" value="Genomic_DNA"/>
</dbReference>
<proteinExistence type="predicted"/>
<reference evidence="1 2" key="1">
    <citation type="submission" date="2016-10" db="EMBL/GenBank/DDBJ databases">
        <authorList>
            <person name="de Groot N.N."/>
        </authorList>
    </citation>
    <scope>NUCLEOTIDE SEQUENCE [LARGE SCALE GENOMIC DNA]</scope>
    <source>
        <strain evidence="1 2">CGMCC 4.5681</strain>
    </source>
</reference>
<protein>
    <submittedName>
        <fullName evidence="1">Uncharacterized protein</fullName>
    </submittedName>
</protein>
<organism evidence="1 2">
    <name type="scientific">Nonomuraea maritima</name>
    <dbReference type="NCBI Taxonomy" id="683260"/>
    <lineage>
        <taxon>Bacteria</taxon>
        <taxon>Bacillati</taxon>
        <taxon>Actinomycetota</taxon>
        <taxon>Actinomycetes</taxon>
        <taxon>Streptosporangiales</taxon>
        <taxon>Streptosporangiaceae</taxon>
        <taxon>Nonomuraea</taxon>
    </lineage>
</organism>
<name>A0A1G9HIL6_9ACTN</name>
<evidence type="ECO:0000313" key="2">
    <source>
        <dbReference type="Proteomes" id="UP000198683"/>
    </source>
</evidence>
<dbReference type="RefSeq" id="WP_245740442.1">
    <property type="nucleotide sequence ID" value="NZ_FNFB01000016.1"/>
</dbReference>